<dbReference type="Gene3D" id="3.30.450.20">
    <property type="entry name" value="PAS domain"/>
    <property type="match status" value="1"/>
</dbReference>
<dbReference type="CDD" id="cd12913">
    <property type="entry name" value="PDC1_MCP_like"/>
    <property type="match status" value="1"/>
</dbReference>
<comment type="caution">
    <text evidence="2">The sequence shown here is derived from an EMBL/GenBank/DDBJ whole genome shotgun (WGS) entry which is preliminary data.</text>
</comment>
<accession>A0A4U7BNM1</accession>
<evidence type="ECO:0000313" key="3">
    <source>
        <dbReference type="Proteomes" id="UP000310353"/>
    </source>
</evidence>
<dbReference type="InterPro" id="IPR029151">
    <property type="entry name" value="Sensor-like_sf"/>
</dbReference>
<protein>
    <submittedName>
        <fullName evidence="2">Methyl-accepting chemotaxis protein</fullName>
    </submittedName>
</protein>
<name>A0A4U7BNM1_9BACT</name>
<keyword evidence="1" id="KW-0812">Transmembrane</keyword>
<feature type="non-terminal residue" evidence="2">
    <location>
        <position position="337"/>
    </location>
</feature>
<dbReference type="SUPFAM" id="SSF103190">
    <property type="entry name" value="Sensory domain-like"/>
    <property type="match status" value="1"/>
</dbReference>
<dbReference type="AlphaFoldDB" id="A0A4U7BNM1"/>
<dbReference type="Pfam" id="PF22673">
    <property type="entry name" value="MCP-like_PDC_1"/>
    <property type="match status" value="1"/>
</dbReference>
<reference evidence="2 3" key="1">
    <citation type="submission" date="2018-05" db="EMBL/GenBank/DDBJ databases">
        <title>Novel Campyloabacter and Helicobacter Species and Strains.</title>
        <authorList>
            <person name="Mannion A.J."/>
            <person name="Shen Z."/>
            <person name="Fox J.G."/>
        </authorList>
    </citation>
    <scope>NUCLEOTIDE SEQUENCE [LARGE SCALE GENOMIC DNA]</scope>
    <source>
        <strain evidence="3">MIT17-670</strain>
    </source>
</reference>
<dbReference type="EMBL" id="NXMA01000008">
    <property type="protein sequence ID" value="TKX31835.1"/>
    <property type="molecule type" value="Genomic_DNA"/>
</dbReference>
<keyword evidence="3" id="KW-1185">Reference proteome</keyword>
<evidence type="ECO:0000256" key="1">
    <source>
        <dbReference type="SAM" id="Phobius"/>
    </source>
</evidence>
<feature type="transmembrane region" description="Helical" evidence="1">
    <location>
        <begin position="291"/>
        <end position="313"/>
    </location>
</feature>
<feature type="transmembrane region" description="Helical" evidence="1">
    <location>
        <begin position="12"/>
        <end position="35"/>
    </location>
</feature>
<keyword evidence="1" id="KW-1133">Transmembrane helix</keyword>
<organism evidence="2 3">
    <name type="scientific">Campylobacter aviculae</name>
    <dbReference type="NCBI Taxonomy" id="2510190"/>
    <lineage>
        <taxon>Bacteria</taxon>
        <taxon>Pseudomonadati</taxon>
        <taxon>Campylobacterota</taxon>
        <taxon>Epsilonproteobacteria</taxon>
        <taxon>Campylobacterales</taxon>
        <taxon>Campylobacteraceae</taxon>
        <taxon>Campylobacter</taxon>
    </lineage>
</organism>
<dbReference type="Proteomes" id="UP000310353">
    <property type="component" value="Unassembled WGS sequence"/>
</dbReference>
<dbReference type="RefSeq" id="WP_170999715.1">
    <property type="nucleotide sequence ID" value="NZ_NXMA01000008.1"/>
</dbReference>
<keyword evidence="1" id="KW-0472">Membrane</keyword>
<sequence length="337" mass="37865">MKEKKKSFSISLKLTLYAGLLIAIILAITNSFSYFKSKNSTFELLRHNQMKVAEDVATAFNDYGNNRRKAVEVLAKEIQKVLNKGNDEEVFGLLESFKEAFHFDLIYLGFEDTGKVFLSNWKVLDSSSFDLKNATWYKDAKKATKPDAYGPYQSVNGGHVLTYAMPIYQGSKLIGVVGADYTLEQYSKDVLVYGKSANTYAAVYSPDGEIMFHEYLDRILTKNPLSINITNVINSNPDFYLNPEEKNSLFEASDDKGNSYEVLCNKTLNPKFRICAVTESKVYTSSIREILFTQALAGIIATVVALILIRILISRGLSPLTTIQSGLNSFFDFINHK</sequence>
<gene>
    <name evidence="2" type="ORF">CQA76_05110</name>
</gene>
<evidence type="ECO:0000313" key="2">
    <source>
        <dbReference type="EMBL" id="TKX31835.1"/>
    </source>
</evidence>
<proteinExistence type="predicted"/>